<evidence type="ECO:0000313" key="1">
    <source>
        <dbReference type="EMBL" id="GGA55937.1"/>
    </source>
</evidence>
<organism evidence="1 2">
    <name type="scientific">Kroppenstedtia guangzhouensis</name>
    <dbReference type="NCBI Taxonomy" id="1274356"/>
    <lineage>
        <taxon>Bacteria</taxon>
        <taxon>Bacillati</taxon>
        <taxon>Bacillota</taxon>
        <taxon>Bacilli</taxon>
        <taxon>Bacillales</taxon>
        <taxon>Thermoactinomycetaceae</taxon>
        <taxon>Kroppenstedtia</taxon>
    </lineage>
</organism>
<sequence>MIEFDEWRKKLNRGPVCLGVNDAYGRPIRQFDLVTHEDFGEEELVVVWNPLAEEYVAQSEEGPWIPYNGLSQTEIVGTAWEEQDPPQLSLDLEVVKEAVR</sequence>
<reference evidence="2" key="1">
    <citation type="journal article" date="2019" name="Int. J. Syst. Evol. Microbiol.">
        <title>The Global Catalogue of Microorganisms (GCM) 10K type strain sequencing project: providing services to taxonomists for standard genome sequencing and annotation.</title>
        <authorList>
            <consortium name="The Broad Institute Genomics Platform"/>
            <consortium name="The Broad Institute Genome Sequencing Center for Infectious Disease"/>
            <person name="Wu L."/>
            <person name="Ma J."/>
        </authorList>
    </citation>
    <scope>NUCLEOTIDE SEQUENCE [LARGE SCALE GENOMIC DNA]</scope>
    <source>
        <strain evidence="2">CGMCC 1.12404</strain>
    </source>
</reference>
<name>A0ABQ1H1V8_9BACL</name>
<keyword evidence="2" id="KW-1185">Reference proteome</keyword>
<evidence type="ECO:0000313" key="2">
    <source>
        <dbReference type="Proteomes" id="UP000617979"/>
    </source>
</evidence>
<dbReference type="EMBL" id="BMEX01000020">
    <property type="protein sequence ID" value="GGA55937.1"/>
    <property type="molecule type" value="Genomic_DNA"/>
</dbReference>
<proteinExistence type="predicted"/>
<protein>
    <submittedName>
        <fullName evidence="1">Uncharacterized protein</fullName>
    </submittedName>
</protein>
<accession>A0ABQ1H1V8</accession>
<gene>
    <name evidence="1" type="ORF">GCM10007416_31400</name>
</gene>
<dbReference type="Proteomes" id="UP000617979">
    <property type="component" value="Unassembled WGS sequence"/>
</dbReference>
<comment type="caution">
    <text evidence="1">The sequence shown here is derived from an EMBL/GenBank/DDBJ whole genome shotgun (WGS) entry which is preliminary data.</text>
</comment>